<dbReference type="OMA" id="NQGFYQV"/>
<organism evidence="3 4">
    <name type="scientific">Stachybotrys chlorohalonatus (strain IBT 40285)</name>
    <dbReference type="NCBI Taxonomy" id="1283841"/>
    <lineage>
        <taxon>Eukaryota</taxon>
        <taxon>Fungi</taxon>
        <taxon>Dikarya</taxon>
        <taxon>Ascomycota</taxon>
        <taxon>Pezizomycotina</taxon>
        <taxon>Sordariomycetes</taxon>
        <taxon>Hypocreomycetidae</taxon>
        <taxon>Hypocreales</taxon>
        <taxon>Stachybotryaceae</taxon>
        <taxon>Stachybotrys</taxon>
    </lineage>
</organism>
<keyword evidence="1" id="KW-0175">Coiled coil</keyword>
<feature type="compositionally biased region" description="Polar residues" evidence="2">
    <location>
        <begin position="121"/>
        <end position="143"/>
    </location>
</feature>
<feature type="compositionally biased region" description="Polar residues" evidence="2">
    <location>
        <begin position="470"/>
        <end position="494"/>
    </location>
</feature>
<feature type="region of interest" description="Disordered" evidence="2">
    <location>
        <begin position="470"/>
        <end position="520"/>
    </location>
</feature>
<dbReference type="STRING" id="1283841.A0A084QC73"/>
<dbReference type="InParanoid" id="A0A084QC73"/>
<dbReference type="AlphaFoldDB" id="A0A084QC73"/>
<name>A0A084QC73_STAC4</name>
<sequence>MRDSSAGFTEAPSSWLASFSLCCAPLASIFAREPRRRKSPSATAISWPLGRLSDQDLLIDQDDEKHSYPVVCDPPASHPRPVAVAETMSQYNDNGKRHRRTKKSKGSNWTSFSMRSRLWSDASSRRPQISSPSDFRHVSSASFQYPGEEERRQADEARGIRPSSFRPLELSIHMLDHHASPMLPQFELPRAVATPPPAYHHVQSDEDQSDDDIRLIRQRSYTSFLSFHVPRKPVVDSFPSPVSETPPTIPPKSPGRARARTSPEMDRIRERVANAMNEMERLQKQIDDVIERQSLYSASRPSTSQSQARTVHGKYLDDALHLFRFRLTVVDFQLEPMPSIPALPPAAPSFAERLNSDADRPATAPSRSSMPTQDGPEPPAVANRPPQGRREGRAPPPPLPLVLRPPLRKKKSFSRVSTWLFPSGEHSRDISLESITNLPRPVKGGEGFYQCVAVGGQVARSSFESLNTVSTWESGDRNSPSVPTAWSPDSTPATKQDELQLERTGTFGSNVERPAVGVAL</sequence>
<reference evidence="3 4" key="1">
    <citation type="journal article" date="2014" name="BMC Genomics">
        <title>Comparative genome sequencing reveals chemotype-specific gene clusters in the toxigenic black mold Stachybotrys.</title>
        <authorList>
            <person name="Semeiks J."/>
            <person name="Borek D."/>
            <person name="Otwinowski Z."/>
            <person name="Grishin N.V."/>
        </authorList>
    </citation>
    <scope>NUCLEOTIDE SEQUENCE [LARGE SCALE GENOMIC DNA]</scope>
    <source>
        <strain evidence="3 4">IBT 40285</strain>
    </source>
</reference>
<evidence type="ECO:0000256" key="2">
    <source>
        <dbReference type="SAM" id="MobiDB-lite"/>
    </source>
</evidence>
<evidence type="ECO:0000256" key="1">
    <source>
        <dbReference type="SAM" id="Coils"/>
    </source>
</evidence>
<protein>
    <submittedName>
        <fullName evidence="3">Uncharacterized protein</fullName>
    </submittedName>
</protein>
<evidence type="ECO:0000313" key="4">
    <source>
        <dbReference type="Proteomes" id="UP000028524"/>
    </source>
</evidence>
<feature type="coiled-coil region" evidence="1">
    <location>
        <begin position="265"/>
        <end position="292"/>
    </location>
</feature>
<feature type="region of interest" description="Disordered" evidence="2">
    <location>
        <begin position="356"/>
        <end position="406"/>
    </location>
</feature>
<feature type="region of interest" description="Disordered" evidence="2">
    <location>
        <begin position="89"/>
        <end position="162"/>
    </location>
</feature>
<dbReference type="Proteomes" id="UP000028524">
    <property type="component" value="Unassembled WGS sequence"/>
</dbReference>
<feature type="compositionally biased region" description="Basic residues" evidence="2">
    <location>
        <begin position="96"/>
        <end position="105"/>
    </location>
</feature>
<gene>
    <name evidence="3" type="ORF">S40285_03981</name>
</gene>
<dbReference type="HOGENOM" id="CLU_027362_1_0_1"/>
<accession>A0A084QC73</accession>
<proteinExistence type="predicted"/>
<keyword evidence="4" id="KW-1185">Reference proteome</keyword>
<dbReference type="OrthoDB" id="3595619at2759"/>
<dbReference type="EMBL" id="KL660849">
    <property type="protein sequence ID" value="KFA61558.1"/>
    <property type="molecule type" value="Genomic_DNA"/>
</dbReference>
<evidence type="ECO:0000313" key="3">
    <source>
        <dbReference type="EMBL" id="KFA61558.1"/>
    </source>
</evidence>
<feature type="region of interest" description="Disordered" evidence="2">
    <location>
        <begin position="238"/>
        <end position="263"/>
    </location>
</feature>
<feature type="compositionally biased region" description="Basic and acidic residues" evidence="2">
    <location>
        <begin position="148"/>
        <end position="159"/>
    </location>
</feature>